<name>A0ABT1N6T4_9GAMM</name>
<gene>
    <name evidence="2" type="ORF">NHN17_20635</name>
</gene>
<keyword evidence="3" id="KW-1185">Reference proteome</keyword>
<evidence type="ECO:0000313" key="3">
    <source>
        <dbReference type="Proteomes" id="UP001524460"/>
    </source>
</evidence>
<comment type="caution">
    <text evidence="2">The sequence shown here is derived from an EMBL/GenBank/DDBJ whole genome shotgun (WGS) entry which is preliminary data.</text>
</comment>
<dbReference type="EMBL" id="JANEYT010000072">
    <property type="protein sequence ID" value="MCQ1060455.1"/>
    <property type="molecule type" value="Genomic_DNA"/>
</dbReference>
<evidence type="ECO:0000313" key="2">
    <source>
        <dbReference type="EMBL" id="MCQ1060455.1"/>
    </source>
</evidence>
<feature type="region of interest" description="Disordered" evidence="1">
    <location>
        <begin position="1"/>
        <end position="28"/>
    </location>
</feature>
<dbReference type="RefSeq" id="WP_255044532.1">
    <property type="nucleotide sequence ID" value="NZ_JANEYT010000072.1"/>
</dbReference>
<evidence type="ECO:0000256" key="1">
    <source>
        <dbReference type="SAM" id="MobiDB-lite"/>
    </source>
</evidence>
<proteinExistence type="predicted"/>
<protein>
    <submittedName>
        <fullName evidence="2">Uncharacterized protein</fullName>
    </submittedName>
</protein>
<reference evidence="2 3" key="1">
    <citation type="submission" date="2022-07" db="EMBL/GenBank/DDBJ databases">
        <title>Photobacterium pectinilyticum sp. nov., a marine bacterium isolated from surface seawater of Qingdao offshore.</title>
        <authorList>
            <person name="Wang X."/>
        </authorList>
    </citation>
    <scope>NUCLEOTIDE SEQUENCE [LARGE SCALE GENOMIC DNA]</scope>
    <source>
        <strain evidence="2 3">ZSDE20</strain>
    </source>
</reference>
<dbReference type="Proteomes" id="UP001524460">
    <property type="component" value="Unassembled WGS sequence"/>
</dbReference>
<organism evidence="2 3">
    <name type="scientific">Photobacterium pectinilyticum</name>
    <dbReference type="NCBI Taxonomy" id="2906793"/>
    <lineage>
        <taxon>Bacteria</taxon>
        <taxon>Pseudomonadati</taxon>
        <taxon>Pseudomonadota</taxon>
        <taxon>Gammaproteobacteria</taxon>
        <taxon>Vibrionales</taxon>
        <taxon>Vibrionaceae</taxon>
        <taxon>Photobacterium</taxon>
    </lineage>
</organism>
<accession>A0ABT1N6T4</accession>
<sequence>MSLTRRGINSAPELSPPYSRLSPTLTLSTGYKHDIPQTPVNYGAHKTFYGRGAEGSTALTAD</sequence>